<keyword evidence="2" id="KW-0396">Initiation factor</keyword>
<comment type="caution">
    <text evidence="9">The sequence shown here is derived from an EMBL/GenBank/DDBJ whole genome shotgun (WGS) entry which is preliminary data.</text>
</comment>
<evidence type="ECO:0000256" key="2">
    <source>
        <dbReference type="ARBA" id="ARBA00022540"/>
    </source>
</evidence>
<dbReference type="SUPFAM" id="SSF100966">
    <property type="entry name" value="Translation initiation factor 2 beta, aIF2beta, N-terminal domain"/>
    <property type="match status" value="1"/>
</dbReference>
<feature type="compositionally biased region" description="Basic and acidic residues" evidence="6">
    <location>
        <begin position="915"/>
        <end position="930"/>
    </location>
</feature>
<dbReference type="SUPFAM" id="SSF48230">
    <property type="entry name" value="Chondroitin AC/alginate lyase"/>
    <property type="match status" value="1"/>
</dbReference>
<dbReference type="Pfam" id="PF05426">
    <property type="entry name" value="Alginate_lyase"/>
    <property type="match status" value="1"/>
</dbReference>
<name>A0A8H7EUP9_9FUNG</name>
<evidence type="ECO:0000256" key="5">
    <source>
        <dbReference type="ARBA" id="ARBA00023239"/>
    </source>
</evidence>
<dbReference type="GO" id="GO:0001731">
    <property type="term" value="P:formation of translation preinitiation complex"/>
    <property type="evidence" value="ECO:0007669"/>
    <property type="project" value="TreeGrafter"/>
</dbReference>
<keyword evidence="3" id="KW-0732">Signal</keyword>
<keyword evidence="7" id="KW-0812">Transmembrane</keyword>
<keyword evidence="7" id="KW-0472">Membrane</keyword>
<feature type="compositionally biased region" description="Basic and acidic residues" evidence="6">
    <location>
        <begin position="893"/>
        <end position="905"/>
    </location>
</feature>
<dbReference type="Proteomes" id="UP000605846">
    <property type="component" value="Unassembled WGS sequence"/>
</dbReference>
<accession>A0A8H7EUP9</accession>
<feature type="domain" description="Translation initiation factor IF2/IF5" evidence="8">
    <location>
        <begin position="1018"/>
        <end position="1127"/>
    </location>
</feature>
<evidence type="ECO:0000313" key="10">
    <source>
        <dbReference type="Proteomes" id="UP000605846"/>
    </source>
</evidence>
<dbReference type="GO" id="GO:0003729">
    <property type="term" value="F:mRNA binding"/>
    <property type="evidence" value="ECO:0007669"/>
    <property type="project" value="TreeGrafter"/>
</dbReference>
<organism evidence="9 10">
    <name type="scientific">Apophysomyces ossiformis</name>
    <dbReference type="NCBI Taxonomy" id="679940"/>
    <lineage>
        <taxon>Eukaryota</taxon>
        <taxon>Fungi</taxon>
        <taxon>Fungi incertae sedis</taxon>
        <taxon>Mucoromycota</taxon>
        <taxon>Mucoromycotina</taxon>
        <taxon>Mucoromycetes</taxon>
        <taxon>Mucorales</taxon>
        <taxon>Mucorineae</taxon>
        <taxon>Mucoraceae</taxon>
        <taxon>Apophysomyces</taxon>
    </lineage>
</organism>
<dbReference type="EMBL" id="JABAYA010000034">
    <property type="protein sequence ID" value="KAF7728579.1"/>
    <property type="molecule type" value="Genomic_DNA"/>
</dbReference>
<dbReference type="InterPro" id="IPR008397">
    <property type="entry name" value="Alginate_lyase_dom"/>
</dbReference>
<comment type="similarity">
    <text evidence="1">Belongs to the eIF-2-beta/eIF-5 family.</text>
</comment>
<dbReference type="InterPro" id="IPR016189">
    <property type="entry name" value="Transl_init_fac_IF2/IF5_N"/>
</dbReference>
<evidence type="ECO:0000256" key="7">
    <source>
        <dbReference type="SAM" id="Phobius"/>
    </source>
</evidence>
<dbReference type="SMART" id="SM00653">
    <property type="entry name" value="eIF2B_5"/>
    <property type="match status" value="1"/>
</dbReference>
<dbReference type="Gene3D" id="3.30.30.170">
    <property type="match status" value="1"/>
</dbReference>
<dbReference type="PANTHER" id="PTHR23001">
    <property type="entry name" value="EUKARYOTIC TRANSLATION INITIATION FACTOR"/>
    <property type="match status" value="1"/>
</dbReference>
<sequence length="1150" mass="132137">MGASTVPHLSSDIFTLNIPQAPSPRREKAPFWSVKDKVLEPSKLLYLYRTNNRQQLRWFKLLLLLAALLFLASYIPSFRFVNTASTISSIPSHFAPKLDKHRNQIILYRIIGNDLPPRHKEGQTLSNLQFILEHEPIFPNTRKIFLLNRITDPKNEAAIIRLLNRYKMEYISVPFVEHEYQQLDFRLEDFPEPDYLHSDDYRRYSKVSKLRALDYTYHDKNLYAMNNNGGRNTALQHARSLSEARWIMPFDGNCYISQSGFDEIKSQLDKHGDQFKYFVVPMTRLLDNSVLLDGVDERPKTPEEPQIIFRYDAEEEYNLNMRYGRRSKLELLWRLGALENRRLNRPTVPWEPRERLYSEDKGNFRTIGWVFRLFSGNPQQEENKKEASSIRAFNRLLAIQSSLDSLDESIARRTFRQDKLFLYDEKGMSHIRYAHWAKDQAIAALMKNLAERADAILAWIQTQVPSSDNATQEENLSFLDASNRENVENLGPLSQNVTILTLANYFLGNERYGRWAANIIRLHFLREPALPEDNNFDSGRRSSDDTHLLDFLSDQGYSFPSLGRLPRRTSKYTDHTILNTADLTKTDMTSLLDCIRMLRRAQALTHKEYLSLQAIAAEFLDHLITSPTGIHLAQMTDHRGVLYDLQVTALAAFTDDVRLFLRVANRCRMRIGKQFLEDGKQPFEELATKGRIQSGSAQSAWRALLHFESLNLQYWTMLTRGIQNIGVGKDIWHYQAGNGARISHAVVAHLRKHSTTLSQLPPADAAFAKARLRPLAYMAQEAFAAAANISNMDQTWLAQHVDDFGDKWENPSYQLDINNDQGTGAAYEDQLDARFGVSPWWMLSSTSSRHTMSDKENEPVKEQFEDEEELDFSALKKKKKKSKKKVTIDDDDLTKPTEDDVKPIEDESDVVAADLSKKSKSSEDANKENADLQPTTEEGELDFGAMKKKKKKKKSMAEFEADLAEDGGAADEQEAAAKTIDGGEDAWLKSDRDYKYDELLSRVFKTFRDNNPELAGEKKKYTIVPPSIHREGNKKTIFANIADICRRMHRQPEHVTQYLFAELGTNGSVDGSQRLVIKGRFQQKQIENVLRRYIGEYVTCKTCKSPDTILTKDNRLYFVQCESCGSTRSVSAIKTGFKAQTKEDRRALRA</sequence>
<dbReference type="Gene3D" id="1.50.10.100">
    <property type="entry name" value="Chondroitin AC/alginate lyase"/>
    <property type="match status" value="1"/>
</dbReference>
<dbReference type="InterPro" id="IPR045196">
    <property type="entry name" value="IF2/IF5"/>
</dbReference>
<dbReference type="FunFam" id="3.30.30.170:FF:000001">
    <property type="entry name" value="Eukaryotic translation initiation factor 2 subunit"/>
    <property type="match status" value="1"/>
</dbReference>
<dbReference type="InterPro" id="IPR002735">
    <property type="entry name" value="Transl_init_fac_IF2/IF5_dom"/>
</dbReference>
<feature type="transmembrane region" description="Helical" evidence="7">
    <location>
        <begin position="58"/>
        <end position="75"/>
    </location>
</feature>
<feature type="region of interest" description="Disordered" evidence="6">
    <location>
        <begin position="846"/>
        <end position="869"/>
    </location>
</feature>
<evidence type="ECO:0000313" key="9">
    <source>
        <dbReference type="EMBL" id="KAF7728579.1"/>
    </source>
</evidence>
<dbReference type="OrthoDB" id="63533at2759"/>
<keyword evidence="10" id="KW-1185">Reference proteome</keyword>
<dbReference type="SUPFAM" id="SSF75689">
    <property type="entry name" value="Zinc-binding domain of translation initiation factor 2 beta"/>
    <property type="match status" value="1"/>
</dbReference>
<feature type="compositionally biased region" description="Basic and acidic residues" evidence="6">
    <location>
        <begin position="851"/>
        <end position="863"/>
    </location>
</feature>
<evidence type="ECO:0000256" key="1">
    <source>
        <dbReference type="ARBA" id="ARBA00010397"/>
    </source>
</evidence>
<dbReference type="GO" id="GO:0003743">
    <property type="term" value="F:translation initiation factor activity"/>
    <property type="evidence" value="ECO:0007669"/>
    <property type="project" value="UniProtKB-KW"/>
</dbReference>
<evidence type="ECO:0000256" key="3">
    <source>
        <dbReference type="ARBA" id="ARBA00022729"/>
    </source>
</evidence>
<dbReference type="GO" id="GO:0042597">
    <property type="term" value="C:periplasmic space"/>
    <property type="evidence" value="ECO:0007669"/>
    <property type="project" value="InterPro"/>
</dbReference>
<evidence type="ECO:0000256" key="6">
    <source>
        <dbReference type="SAM" id="MobiDB-lite"/>
    </source>
</evidence>
<dbReference type="Pfam" id="PF01873">
    <property type="entry name" value="eIF-5_eIF-2B"/>
    <property type="match status" value="1"/>
</dbReference>
<keyword evidence="4" id="KW-0648">Protein biosynthesis</keyword>
<evidence type="ECO:0000256" key="4">
    <source>
        <dbReference type="ARBA" id="ARBA00022917"/>
    </source>
</evidence>
<reference evidence="9" key="1">
    <citation type="submission" date="2020-01" db="EMBL/GenBank/DDBJ databases">
        <title>Genome Sequencing of Three Apophysomyces-Like Fungal Strains Confirms a Novel Fungal Genus in the Mucoromycota with divergent Burkholderia-like Endosymbiotic Bacteria.</title>
        <authorList>
            <person name="Stajich J.E."/>
            <person name="Macias A.M."/>
            <person name="Carter-House D."/>
            <person name="Lovett B."/>
            <person name="Kasson L.R."/>
            <person name="Berry K."/>
            <person name="Grigoriev I."/>
            <person name="Chang Y."/>
            <person name="Spatafora J."/>
            <person name="Kasson M.T."/>
        </authorList>
    </citation>
    <scope>NUCLEOTIDE SEQUENCE</scope>
    <source>
        <strain evidence="9">NRRL A-21654</strain>
    </source>
</reference>
<feature type="region of interest" description="Disordered" evidence="6">
    <location>
        <begin position="885"/>
        <end position="947"/>
    </location>
</feature>
<dbReference type="AlphaFoldDB" id="A0A8H7EUP9"/>
<evidence type="ECO:0000259" key="8">
    <source>
        <dbReference type="SMART" id="SM00653"/>
    </source>
</evidence>
<protein>
    <recommendedName>
        <fullName evidence="8">Translation initiation factor IF2/IF5 domain-containing protein</fullName>
    </recommendedName>
</protein>
<dbReference type="InterPro" id="IPR016190">
    <property type="entry name" value="Transl_init_fac_IF2/IF5_Zn-bd"/>
</dbReference>
<dbReference type="GO" id="GO:0016829">
    <property type="term" value="F:lyase activity"/>
    <property type="evidence" value="ECO:0007669"/>
    <property type="project" value="UniProtKB-KW"/>
</dbReference>
<dbReference type="InterPro" id="IPR008929">
    <property type="entry name" value="Chondroitin_lyas"/>
</dbReference>
<proteinExistence type="inferred from homology"/>
<dbReference type="GO" id="GO:0005850">
    <property type="term" value="C:eukaryotic translation initiation factor 2 complex"/>
    <property type="evidence" value="ECO:0007669"/>
    <property type="project" value="TreeGrafter"/>
</dbReference>
<keyword evidence="5" id="KW-0456">Lyase</keyword>
<gene>
    <name evidence="9" type="ORF">EC973_005805</name>
</gene>
<keyword evidence="7" id="KW-1133">Transmembrane helix</keyword>
<dbReference type="GO" id="GO:0031369">
    <property type="term" value="F:translation initiation factor binding"/>
    <property type="evidence" value="ECO:0007669"/>
    <property type="project" value="TreeGrafter"/>
</dbReference>
<dbReference type="PANTHER" id="PTHR23001:SF3">
    <property type="entry name" value="EUKARYOTIC TRANSLATION INITIATION FACTOR 2 SUBUNIT 2"/>
    <property type="match status" value="1"/>
</dbReference>